<dbReference type="Pfam" id="PF22725">
    <property type="entry name" value="GFO_IDH_MocA_C3"/>
    <property type="match status" value="1"/>
</dbReference>
<dbReference type="Gene3D" id="3.40.50.720">
    <property type="entry name" value="NAD(P)-binding Rossmann-like Domain"/>
    <property type="match status" value="1"/>
</dbReference>
<dbReference type="SUPFAM" id="SSF55347">
    <property type="entry name" value="Glyceraldehyde-3-phosphate dehydrogenase-like, C-terminal domain"/>
    <property type="match status" value="1"/>
</dbReference>
<dbReference type="KEGG" id="mri:Mal4_15080"/>
<dbReference type="OrthoDB" id="9776544at2"/>
<dbReference type="SUPFAM" id="SSF51735">
    <property type="entry name" value="NAD(P)-binding Rossmann-fold domains"/>
    <property type="match status" value="1"/>
</dbReference>
<dbReference type="EMBL" id="CP036275">
    <property type="protein sequence ID" value="QDU37199.1"/>
    <property type="molecule type" value="Genomic_DNA"/>
</dbReference>
<dbReference type="InterPro" id="IPR036291">
    <property type="entry name" value="NAD(P)-bd_dom_sf"/>
</dbReference>
<dbReference type="AlphaFoldDB" id="A0A517Z3X7"/>
<dbReference type="GO" id="GO:0000166">
    <property type="term" value="F:nucleotide binding"/>
    <property type="evidence" value="ECO:0007669"/>
    <property type="project" value="InterPro"/>
</dbReference>
<dbReference type="RefSeq" id="WP_145367971.1">
    <property type="nucleotide sequence ID" value="NZ_CP036275.1"/>
</dbReference>
<evidence type="ECO:0000256" key="1">
    <source>
        <dbReference type="ARBA" id="ARBA00023002"/>
    </source>
</evidence>
<proteinExistence type="predicted"/>
<organism evidence="4 5">
    <name type="scientific">Maioricimonas rarisocia</name>
    <dbReference type="NCBI Taxonomy" id="2528026"/>
    <lineage>
        <taxon>Bacteria</taxon>
        <taxon>Pseudomonadati</taxon>
        <taxon>Planctomycetota</taxon>
        <taxon>Planctomycetia</taxon>
        <taxon>Planctomycetales</taxon>
        <taxon>Planctomycetaceae</taxon>
        <taxon>Maioricimonas</taxon>
    </lineage>
</organism>
<name>A0A517Z3X7_9PLAN</name>
<evidence type="ECO:0000313" key="5">
    <source>
        <dbReference type="Proteomes" id="UP000320496"/>
    </source>
</evidence>
<evidence type="ECO:0000259" key="2">
    <source>
        <dbReference type="Pfam" id="PF01408"/>
    </source>
</evidence>
<gene>
    <name evidence="4" type="primary">ycjS_4</name>
    <name evidence="4" type="ORF">Mal4_15080</name>
</gene>
<keyword evidence="1 4" id="KW-0560">Oxidoreductase</keyword>
<feature type="domain" description="Gfo/Idh/MocA-like oxidoreductase N-terminal" evidence="2">
    <location>
        <begin position="6"/>
        <end position="124"/>
    </location>
</feature>
<accession>A0A517Z3X7</accession>
<dbReference type="PANTHER" id="PTHR43818">
    <property type="entry name" value="BCDNA.GH03377"/>
    <property type="match status" value="1"/>
</dbReference>
<dbReference type="Pfam" id="PF01408">
    <property type="entry name" value="GFO_IDH_MocA"/>
    <property type="match status" value="1"/>
</dbReference>
<protein>
    <submittedName>
        <fullName evidence="4">Putative oxidoreductase YcjS</fullName>
        <ecNumber evidence="4">1.-.-.-</ecNumber>
    </submittedName>
</protein>
<dbReference type="EC" id="1.-.-.-" evidence="4"/>
<sequence length="339" mass="37607">MASTLRVGIAGLVHDHVWSELKHWQQTGRVRIEAIADSNEPLRQRARDEFGIERFFDSPQAMLEDVELDAVEVCTSNADGLAVVEAACERNVACKIEKPMAACLADADRMLEAARKTGTLLMVNWPNRWRPNTTHAWRLLQAGEIGHVFSATMRMAHSGPRELGCSDYFCDWLFDSSQTGSGALVDYCSYGAAAFRYLFGRPQAVQAVAARLVKTDIDVVDNASITCIYPDRFAFTEASWTQLPHYHDARYLGTEGTLWTEPGRIMVARGRDGQPEEIPVEPLPEGRRNGAEYLIWCLDNDATPEDTCNAELCRDAQEILDAGLQAAASGQRVILPEST</sequence>
<dbReference type="InterPro" id="IPR050463">
    <property type="entry name" value="Gfo/Idh/MocA_oxidrdct_glycsds"/>
</dbReference>
<evidence type="ECO:0000313" key="4">
    <source>
        <dbReference type="EMBL" id="QDU37199.1"/>
    </source>
</evidence>
<evidence type="ECO:0000259" key="3">
    <source>
        <dbReference type="Pfam" id="PF22725"/>
    </source>
</evidence>
<dbReference type="InterPro" id="IPR000683">
    <property type="entry name" value="Gfo/Idh/MocA-like_OxRdtase_N"/>
</dbReference>
<dbReference type="GO" id="GO:0016491">
    <property type="term" value="F:oxidoreductase activity"/>
    <property type="evidence" value="ECO:0007669"/>
    <property type="project" value="UniProtKB-KW"/>
</dbReference>
<feature type="domain" description="GFO/IDH/MocA-like oxidoreductase" evidence="3">
    <location>
        <begin position="136"/>
        <end position="258"/>
    </location>
</feature>
<reference evidence="4 5" key="1">
    <citation type="submission" date="2019-02" db="EMBL/GenBank/DDBJ databases">
        <title>Deep-cultivation of Planctomycetes and their phenomic and genomic characterization uncovers novel biology.</title>
        <authorList>
            <person name="Wiegand S."/>
            <person name="Jogler M."/>
            <person name="Boedeker C."/>
            <person name="Pinto D."/>
            <person name="Vollmers J."/>
            <person name="Rivas-Marin E."/>
            <person name="Kohn T."/>
            <person name="Peeters S.H."/>
            <person name="Heuer A."/>
            <person name="Rast P."/>
            <person name="Oberbeckmann S."/>
            <person name="Bunk B."/>
            <person name="Jeske O."/>
            <person name="Meyerdierks A."/>
            <person name="Storesund J.E."/>
            <person name="Kallscheuer N."/>
            <person name="Luecker S."/>
            <person name="Lage O.M."/>
            <person name="Pohl T."/>
            <person name="Merkel B.J."/>
            <person name="Hornburger P."/>
            <person name="Mueller R.-W."/>
            <person name="Bruemmer F."/>
            <person name="Labrenz M."/>
            <person name="Spormann A.M."/>
            <person name="Op den Camp H."/>
            <person name="Overmann J."/>
            <person name="Amann R."/>
            <person name="Jetten M.S.M."/>
            <person name="Mascher T."/>
            <person name="Medema M.H."/>
            <person name="Devos D.P."/>
            <person name="Kaster A.-K."/>
            <person name="Ovreas L."/>
            <person name="Rohde M."/>
            <person name="Galperin M.Y."/>
            <person name="Jogler C."/>
        </authorList>
    </citation>
    <scope>NUCLEOTIDE SEQUENCE [LARGE SCALE GENOMIC DNA]</scope>
    <source>
        <strain evidence="4 5">Mal4</strain>
    </source>
</reference>
<dbReference type="Proteomes" id="UP000320496">
    <property type="component" value="Chromosome"/>
</dbReference>
<dbReference type="PANTHER" id="PTHR43818:SF11">
    <property type="entry name" value="BCDNA.GH03377"/>
    <property type="match status" value="1"/>
</dbReference>
<keyword evidence="5" id="KW-1185">Reference proteome</keyword>
<dbReference type="InterPro" id="IPR055170">
    <property type="entry name" value="GFO_IDH_MocA-like_dom"/>
</dbReference>
<dbReference type="Gene3D" id="3.30.360.10">
    <property type="entry name" value="Dihydrodipicolinate Reductase, domain 2"/>
    <property type="match status" value="1"/>
</dbReference>